<dbReference type="PANTHER" id="PTHR35910:SF1">
    <property type="entry name" value="2EXR DOMAIN-CONTAINING PROTEIN"/>
    <property type="match status" value="1"/>
</dbReference>
<accession>A0A1L7XP66</accession>
<dbReference type="AlphaFoldDB" id="A0A1L7XP66"/>
<proteinExistence type="predicted"/>
<dbReference type="PANTHER" id="PTHR35910">
    <property type="entry name" value="2EXR DOMAIN-CONTAINING PROTEIN"/>
    <property type="match status" value="1"/>
</dbReference>
<sequence>MTSLTQFDLFPELPIEIRLKIWGTILTTPRTLTISCKRGITDINRRITEAFICHDPPHPLLHVNNESRFEALNNYGYTPMFMVETRDRATYVNFDYDTIRCAASMLEYLGKKEIKDIQRLVLEVGDAAYFGHFHMDTITRMESLKELTLEAKEGENYGWNTGRNTRGSYVLGTMERVVHGLNNDIEGARHQDLGWRCPRVRIVRAKDGELLKVLEGGALVEGWKEGDEYPEQFL</sequence>
<keyword evidence="3" id="KW-1185">Reference proteome</keyword>
<dbReference type="Proteomes" id="UP000184330">
    <property type="component" value="Unassembled WGS sequence"/>
</dbReference>
<dbReference type="InterPro" id="IPR045518">
    <property type="entry name" value="2EXR"/>
</dbReference>
<dbReference type="STRING" id="576137.A0A1L7XP66"/>
<evidence type="ECO:0000313" key="3">
    <source>
        <dbReference type="Proteomes" id="UP000184330"/>
    </source>
</evidence>
<organism evidence="2 3">
    <name type="scientific">Phialocephala subalpina</name>
    <dbReference type="NCBI Taxonomy" id="576137"/>
    <lineage>
        <taxon>Eukaryota</taxon>
        <taxon>Fungi</taxon>
        <taxon>Dikarya</taxon>
        <taxon>Ascomycota</taxon>
        <taxon>Pezizomycotina</taxon>
        <taxon>Leotiomycetes</taxon>
        <taxon>Helotiales</taxon>
        <taxon>Mollisiaceae</taxon>
        <taxon>Phialocephala</taxon>
        <taxon>Phialocephala fortinii species complex</taxon>
    </lineage>
</organism>
<dbReference type="Pfam" id="PF20150">
    <property type="entry name" value="2EXR"/>
    <property type="match status" value="1"/>
</dbReference>
<gene>
    <name evidence="2" type="ORF">PAC_16730</name>
</gene>
<evidence type="ECO:0000259" key="1">
    <source>
        <dbReference type="Pfam" id="PF20150"/>
    </source>
</evidence>
<reference evidence="2 3" key="1">
    <citation type="submission" date="2016-03" db="EMBL/GenBank/DDBJ databases">
        <authorList>
            <person name="Ploux O."/>
        </authorList>
    </citation>
    <scope>NUCLEOTIDE SEQUENCE [LARGE SCALE GENOMIC DNA]</scope>
    <source>
        <strain evidence="2 3">UAMH 11012</strain>
    </source>
</reference>
<feature type="domain" description="2EXR" evidence="1">
    <location>
        <begin position="7"/>
        <end position="99"/>
    </location>
</feature>
<evidence type="ECO:0000313" key="2">
    <source>
        <dbReference type="EMBL" id="CZR66829.1"/>
    </source>
</evidence>
<dbReference type="OrthoDB" id="3473305at2759"/>
<name>A0A1L7XP66_9HELO</name>
<dbReference type="EMBL" id="FJOG01000040">
    <property type="protein sequence ID" value="CZR66829.1"/>
    <property type="molecule type" value="Genomic_DNA"/>
</dbReference>
<protein>
    <recommendedName>
        <fullName evidence="1">2EXR domain-containing protein</fullName>
    </recommendedName>
</protein>